<evidence type="ECO:0000256" key="6">
    <source>
        <dbReference type="ARBA" id="ARBA00023065"/>
    </source>
</evidence>
<dbReference type="GO" id="GO:0046961">
    <property type="term" value="F:proton-transporting ATPase activity, rotational mechanism"/>
    <property type="evidence" value="ECO:0007669"/>
    <property type="project" value="InterPro"/>
</dbReference>
<evidence type="ECO:0000256" key="5">
    <source>
        <dbReference type="ARBA" id="ARBA00022989"/>
    </source>
</evidence>
<evidence type="ECO:0000256" key="3">
    <source>
        <dbReference type="ARBA" id="ARBA00022448"/>
    </source>
</evidence>
<dbReference type="PANTHER" id="PTHR11629">
    <property type="entry name" value="VACUOLAR PROTON ATPASES"/>
    <property type="match status" value="1"/>
</dbReference>
<keyword evidence="5 8" id="KW-1133">Transmembrane helix</keyword>
<dbReference type="KEGG" id="chyd:H4K34_17685"/>
<feature type="transmembrane region" description="Helical" evidence="8">
    <location>
        <begin position="315"/>
        <end position="340"/>
    </location>
</feature>
<evidence type="ECO:0000313" key="9">
    <source>
        <dbReference type="EMBL" id="QNR24178.1"/>
    </source>
</evidence>
<keyword evidence="10" id="KW-1185">Reference proteome</keyword>
<feature type="transmembrane region" description="Helical" evidence="8">
    <location>
        <begin position="487"/>
        <end position="506"/>
    </location>
</feature>
<organism evidence="9 10">
    <name type="scientific">Croceimicrobium hydrocarbonivorans</name>
    <dbReference type="NCBI Taxonomy" id="2761580"/>
    <lineage>
        <taxon>Bacteria</taxon>
        <taxon>Pseudomonadati</taxon>
        <taxon>Bacteroidota</taxon>
        <taxon>Flavobacteriia</taxon>
        <taxon>Flavobacteriales</taxon>
        <taxon>Owenweeksiaceae</taxon>
        <taxon>Croceimicrobium</taxon>
    </lineage>
</organism>
<dbReference type="GO" id="GO:0051117">
    <property type="term" value="F:ATPase binding"/>
    <property type="evidence" value="ECO:0007669"/>
    <property type="project" value="TreeGrafter"/>
</dbReference>
<evidence type="ECO:0000256" key="8">
    <source>
        <dbReference type="SAM" id="Phobius"/>
    </source>
</evidence>
<name>A0A7H0VEN0_9FLAO</name>
<keyword evidence="4 8" id="KW-0812">Transmembrane</keyword>
<feature type="transmembrane region" description="Helical" evidence="8">
    <location>
        <begin position="347"/>
        <end position="364"/>
    </location>
</feature>
<evidence type="ECO:0000256" key="1">
    <source>
        <dbReference type="ARBA" id="ARBA00004141"/>
    </source>
</evidence>
<dbReference type="Proteomes" id="UP000516305">
    <property type="component" value="Chromosome"/>
</dbReference>
<accession>A0A7H0VEN0</accession>
<evidence type="ECO:0000256" key="2">
    <source>
        <dbReference type="ARBA" id="ARBA00009904"/>
    </source>
</evidence>
<evidence type="ECO:0000256" key="7">
    <source>
        <dbReference type="ARBA" id="ARBA00023136"/>
    </source>
</evidence>
<proteinExistence type="inferred from homology"/>
<dbReference type="PANTHER" id="PTHR11629:SF63">
    <property type="entry name" value="V-TYPE PROTON ATPASE SUBUNIT A"/>
    <property type="match status" value="1"/>
</dbReference>
<keyword evidence="6" id="KW-0406">Ion transport</keyword>
<gene>
    <name evidence="9" type="ORF">H4K34_17685</name>
</gene>
<evidence type="ECO:0000256" key="4">
    <source>
        <dbReference type="ARBA" id="ARBA00022692"/>
    </source>
</evidence>
<dbReference type="GO" id="GO:0007035">
    <property type="term" value="P:vacuolar acidification"/>
    <property type="evidence" value="ECO:0007669"/>
    <property type="project" value="TreeGrafter"/>
</dbReference>
<comment type="similarity">
    <text evidence="2">Belongs to the V-ATPase 116 kDa subunit family.</text>
</comment>
<dbReference type="Pfam" id="PF01496">
    <property type="entry name" value="V_ATPase_I"/>
    <property type="match status" value="1"/>
</dbReference>
<reference evidence="9 10" key="1">
    <citation type="submission" date="2020-08" db="EMBL/GenBank/DDBJ databases">
        <title>Croceimicrobium hydrocarbonivorans gen. nov., sp. nov., a novel marine bacterium isolated from a bacterial consortium that degrades polyethylene terephthalate.</title>
        <authorList>
            <person name="Liu R."/>
        </authorList>
    </citation>
    <scope>NUCLEOTIDE SEQUENCE [LARGE SCALE GENOMIC DNA]</scope>
    <source>
        <strain evidence="9 10">A20-9</strain>
    </source>
</reference>
<sequence length="608" mass="68897">MKARMLKVDLLIREAERKELTEALQKLGLLHIEKLGSESSLQNHADWKEWLELKNWLGAREAEAHEFEAQTLTGPLIPQLKQFKKDWSLWKHRQEDYSKSLAFWGIWQDYNPNLWQELESVGLKIQLYQCSKREWPQYQAQAFLIGQKDESLYFCRISAKENKEDLNLEALSLPPFRAHELQAIAVELNQEEHRLQSLLVSFLKAKEELEAEAAAIKENWEFQAGMETWQNLKATPLTHLQAWIPEKSEAEFRQTCSSLPLAFRLQVPDRKDNVPVQLENNAFNRLFEPITQIFQLPHYYEFDLTPMIAVFYPILFAYCLGDAGYGAIMTLAVLIGWFTFLKKQRALAALVGILGISTTIMGFIKSGSLFGVALSANADQAWIRSLSDWVIIPDDSSFFFNAFNVALLIGVLQILIGIGIAIAKAWYYDGFKASLSLWGKLLIVISSVALFMADTLQLSAGSIQLLIFSLIFGIALIMFFHDLSQALLVRMGSSILPLFFIFTGLLGDVLSYVRLFALGVTSAVLGLVVNRIGTDMMSDNWWTWIGAGAFLLFGHGLNFVLAALGSFIHPLRLTFVEFYNNAQFEGGGQSYHAFKKHKPFKNSHNGNS</sequence>
<dbReference type="AlphaFoldDB" id="A0A7H0VEN0"/>
<feature type="transmembrane region" description="Helical" evidence="8">
    <location>
        <begin position="512"/>
        <end position="529"/>
    </location>
</feature>
<dbReference type="InterPro" id="IPR002490">
    <property type="entry name" value="V-ATPase_116kDa_su"/>
</dbReference>
<feature type="transmembrane region" description="Helical" evidence="8">
    <location>
        <begin position="541"/>
        <end position="568"/>
    </location>
</feature>
<feature type="transmembrane region" description="Helical" evidence="8">
    <location>
        <begin position="398"/>
        <end position="423"/>
    </location>
</feature>
<keyword evidence="7 8" id="KW-0472">Membrane</keyword>
<feature type="transmembrane region" description="Helical" evidence="8">
    <location>
        <begin position="435"/>
        <end position="453"/>
    </location>
</feature>
<dbReference type="EMBL" id="CP060139">
    <property type="protein sequence ID" value="QNR24178.1"/>
    <property type="molecule type" value="Genomic_DNA"/>
</dbReference>
<evidence type="ECO:0000313" key="10">
    <source>
        <dbReference type="Proteomes" id="UP000516305"/>
    </source>
</evidence>
<feature type="transmembrane region" description="Helical" evidence="8">
    <location>
        <begin position="459"/>
        <end position="480"/>
    </location>
</feature>
<protein>
    <submittedName>
        <fullName evidence="9">Uncharacterized protein</fullName>
    </submittedName>
</protein>
<comment type="subcellular location">
    <subcellularLocation>
        <location evidence="1">Membrane</location>
        <topology evidence="1">Multi-pass membrane protein</topology>
    </subcellularLocation>
</comment>
<dbReference type="RefSeq" id="WP_210758714.1">
    <property type="nucleotide sequence ID" value="NZ_CP060139.1"/>
</dbReference>
<dbReference type="GO" id="GO:0033179">
    <property type="term" value="C:proton-transporting V-type ATPase, V0 domain"/>
    <property type="evidence" value="ECO:0007669"/>
    <property type="project" value="InterPro"/>
</dbReference>
<dbReference type="GO" id="GO:0016471">
    <property type="term" value="C:vacuolar proton-transporting V-type ATPase complex"/>
    <property type="evidence" value="ECO:0007669"/>
    <property type="project" value="TreeGrafter"/>
</dbReference>
<keyword evidence="3" id="KW-0813">Transport</keyword>